<keyword evidence="11" id="KW-0449">Lipoprotein</keyword>
<evidence type="ECO:0000256" key="7">
    <source>
        <dbReference type="ARBA" id="ARBA00022989"/>
    </source>
</evidence>
<keyword evidence="2 9" id="KW-1003">Cell membrane</keyword>
<dbReference type="InterPro" id="IPR001872">
    <property type="entry name" value="Peptidase_A8"/>
</dbReference>
<dbReference type="EMBL" id="JADIMW010000015">
    <property type="protein sequence ID" value="MBO8437570.1"/>
    <property type="molecule type" value="Genomic_DNA"/>
</dbReference>
<reference evidence="11" key="2">
    <citation type="journal article" date="2021" name="PeerJ">
        <title>Extensive microbial diversity within the chicken gut microbiome revealed by metagenomics and culture.</title>
        <authorList>
            <person name="Gilroy R."/>
            <person name="Ravi A."/>
            <person name="Getino M."/>
            <person name="Pursley I."/>
            <person name="Horton D.L."/>
            <person name="Alikhan N.F."/>
            <person name="Baker D."/>
            <person name="Gharbi K."/>
            <person name="Hall N."/>
            <person name="Watson M."/>
            <person name="Adriaenssens E.M."/>
            <person name="Foster-Nyarko E."/>
            <person name="Jarju S."/>
            <person name="Secka A."/>
            <person name="Antonio M."/>
            <person name="Oren A."/>
            <person name="Chaudhuri R.R."/>
            <person name="La Ragione R."/>
            <person name="Hildebrand F."/>
            <person name="Pallen M.J."/>
        </authorList>
    </citation>
    <scope>NUCLEOTIDE SEQUENCE</scope>
    <source>
        <strain evidence="11">G3-4614</strain>
    </source>
</reference>
<dbReference type="NCBIfam" id="NF011369">
    <property type="entry name" value="PRK14788.1"/>
    <property type="match status" value="1"/>
</dbReference>
<feature type="active site" evidence="9">
    <location>
        <position position="184"/>
    </location>
</feature>
<comment type="caution">
    <text evidence="11">The sequence shown here is derived from an EMBL/GenBank/DDBJ whole genome shotgun (WGS) entry which is preliminary data.</text>
</comment>
<accession>A0A9D9H3A6</accession>
<name>A0A9D9H3A6_9BACT</name>
<evidence type="ECO:0000256" key="8">
    <source>
        <dbReference type="ARBA" id="ARBA00023136"/>
    </source>
</evidence>
<dbReference type="GO" id="GO:0006508">
    <property type="term" value="P:proteolysis"/>
    <property type="evidence" value="ECO:0007669"/>
    <property type="project" value="UniProtKB-KW"/>
</dbReference>
<evidence type="ECO:0000256" key="9">
    <source>
        <dbReference type="HAMAP-Rule" id="MF_00161"/>
    </source>
</evidence>
<feature type="transmembrane region" description="Helical" evidence="9">
    <location>
        <begin position="96"/>
        <end position="121"/>
    </location>
</feature>
<keyword evidence="5 9" id="KW-0064">Aspartyl protease</keyword>
<evidence type="ECO:0000313" key="11">
    <source>
        <dbReference type="EMBL" id="MBO8437570.1"/>
    </source>
</evidence>
<feature type="active site" evidence="9">
    <location>
        <position position="150"/>
    </location>
</feature>
<comment type="pathway">
    <text evidence="9">Protein modification; lipoprotein biosynthesis (signal peptide cleavage).</text>
</comment>
<protein>
    <recommendedName>
        <fullName evidence="9">Lipoprotein signal peptidase</fullName>
        <ecNumber evidence="9">3.4.23.36</ecNumber>
    </recommendedName>
    <alternativeName>
        <fullName evidence="9">Prolipoprotein signal peptidase</fullName>
    </alternativeName>
    <alternativeName>
        <fullName evidence="9">Signal peptidase II</fullName>
        <shortName evidence="9">SPase II</shortName>
    </alternativeName>
</protein>
<gene>
    <name evidence="9" type="primary">lspA</name>
    <name evidence="11" type="ORF">IAC54_01555</name>
</gene>
<dbReference type="PANTHER" id="PTHR33695:SF1">
    <property type="entry name" value="LIPOPROTEIN SIGNAL PEPTIDASE"/>
    <property type="match status" value="1"/>
</dbReference>
<reference evidence="11" key="1">
    <citation type="submission" date="2020-10" db="EMBL/GenBank/DDBJ databases">
        <authorList>
            <person name="Gilroy R."/>
        </authorList>
    </citation>
    <scope>NUCLEOTIDE SEQUENCE</scope>
    <source>
        <strain evidence="11">G3-4614</strain>
    </source>
</reference>
<comment type="catalytic activity">
    <reaction evidence="9">
        <text>Release of signal peptides from bacterial membrane prolipoproteins. Hydrolyzes -Xaa-Yaa-Zaa-|-(S,diacylglyceryl)Cys-, in which Xaa is hydrophobic (preferably Leu), and Yaa (Ala or Ser) and Zaa (Gly or Ala) have small, neutral side chains.</text>
        <dbReference type="EC" id="3.4.23.36"/>
    </reaction>
</comment>
<evidence type="ECO:0000256" key="10">
    <source>
        <dbReference type="RuleBase" id="RU004181"/>
    </source>
</evidence>
<feature type="transmembrane region" description="Helical" evidence="9">
    <location>
        <begin position="179"/>
        <end position="197"/>
    </location>
</feature>
<evidence type="ECO:0000256" key="6">
    <source>
        <dbReference type="ARBA" id="ARBA00022801"/>
    </source>
</evidence>
<evidence type="ECO:0000256" key="5">
    <source>
        <dbReference type="ARBA" id="ARBA00022750"/>
    </source>
</evidence>
<evidence type="ECO:0000256" key="4">
    <source>
        <dbReference type="ARBA" id="ARBA00022692"/>
    </source>
</evidence>
<organism evidence="11 12">
    <name type="scientific">Candidatus Caccoplasma merdipullorum</name>
    <dbReference type="NCBI Taxonomy" id="2840718"/>
    <lineage>
        <taxon>Bacteria</taxon>
        <taxon>Pseudomonadati</taxon>
        <taxon>Bacteroidota</taxon>
        <taxon>Bacteroidia</taxon>
        <taxon>Bacteroidales</taxon>
        <taxon>Bacteroidaceae</taxon>
        <taxon>Bacteroidaceae incertae sedis</taxon>
        <taxon>Candidatus Caccoplasma</taxon>
    </lineage>
</organism>
<dbReference type="Proteomes" id="UP000823636">
    <property type="component" value="Unassembled WGS sequence"/>
</dbReference>
<dbReference type="HAMAP" id="MF_00161">
    <property type="entry name" value="LspA"/>
    <property type="match status" value="1"/>
</dbReference>
<dbReference type="GO" id="GO:0005886">
    <property type="term" value="C:plasma membrane"/>
    <property type="evidence" value="ECO:0007669"/>
    <property type="project" value="UniProtKB-SubCell"/>
</dbReference>
<sequence length="213" mass="24128">MEKETAKNIRLCAIIIACVLIIDQTVKIIVKTNMYLGQDIAITPWFHILFVENNGMAFGMEVISKLFLSLFRIAAIIFIGYYLYKLSKRGIDANRKYIASVSLIFAGALGNVIDCMFYGIVFDDPFPPFTATLFPEWGGYATFLHGRVVDMLYFPLFSFTWPDWVPQIGGDEFLFFRPIFNIADTAITIGVLVILLFQRKSLSSDLKTTDDNA</sequence>
<dbReference type="GO" id="GO:0004190">
    <property type="term" value="F:aspartic-type endopeptidase activity"/>
    <property type="evidence" value="ECO:0007669"/>
    <property type="project" value="UniProtKB-UniRule"/>
</dbReference>
<dbReference type="PANTHER" id="PTHR33695">
    <property type="entry name" value="LIPOPROTEIN SIGNAL PEPTIDASE"/>
    <property type="match status" value="1"/>
</dbReference>
<keyword evidence="6 9" id="KW-0378">Hydrolase</keyword>
<dbReference type="EC" id="3.4.23.36" evidence="9"/>
<keyword evidence="3 9" id="KW-0645">Protease</keyword>
<proteinExistence type="inferred from homology"/>
<evidence type="ECO:0000256" key="1">
    <source>
        <dbReference type="ARBA" id="ARBA00006139"/>
    </source>
</evidence>
<keyword evidence="4 9" id="KW-0812">Transmembrane</keyword>
<dbReference type="Pfam" id="PF01252">
    <property type="entry name" value="Peptidase_A8"/>
    <property type="match status" value="1"/>
</dbReference>
<dbReference type="AlphaFoldDB" id="A0A9D9H3A6"/>
<evidence type="ECO:0000313" key="12">
    <source>
        <dbReference type="Proteomes" id="UP000823636"/>
    </source>
</evidence>
<feature type="transmembrane region" description="Helical" evidence="9">
    <location>
        <begin position="12"/>
        <end position="30"/>
    </location>
</feature>
<keyword evidence="8 9" id="KW-0472">Membrane</keyword>
<keyword evidence="7 9" id="KW-1133">Transmembrane helix</keyword>
<evidence type="ECO:0000256" key="2">
    <source>
        <dbReference type="ARBA" id="ARBA00022475"/>
    </source>
</evidence>
<comment type="subcellular location">
    <subcellularLocation>
        <location evidence="9">Cell membrane</location>
        <topology evidence="9">Multi-pass membrane protein</topology>
    </subcellularLocation>
</comment>
<comment type="function">
    <text evidence="9">This protein specifically catalyzes the removal of signal peptides from prolipoproteins.</text>
</comment>
<feature type="transmembrane region" description="Helical" evidence="9">
    <location>
        <begin position="66"/>
        <end position="84"/>
    </location>
</feature>
<evidence type="ECO:0000256" key="3">
    <source>
        <dbReference type="ARBA" id="ARBA00022670"/>
    </source>
</evidence>
<comment type="similarity">
    <text evidence="1 9 10">Belongs to the peptidase A8 family.</text>
</comment>
<dbReference type="PRINTS" id="PR00781">
    <property type="entry name" value="LIPOSIGPTASE"/>
</dbReference>